<feature type="non-terminal residue" evidence="3">
    <location>
        <position position="1"/>
    </location>
</feature>
<proteinExistence type="predicted"/>
<evidence type="ECO:0000256" key="1">
    <source>
        <dbReference type="ARBA" id="ARBA00022801"/>
    </source>
</evidence>
<dbReference type="SUPFAM" id="SSF63817">
    <property type="entry name" value="Sortase"/>
    <property type="match status" value="1"/>
</dbReference>
<dbReference type="EMBL" id="CADCWM010000577">
    <property type="protein sequence ID" value="CAA9570155.1"/>
    <property type="molecule type" value="Genomic_DNA"/>
</dbReference>
<accession>A0A6J4V5L2</accession>
<evidence type="ECO:0008006" key="4">
    <source>
        <dbReference type="Google" id="ProtNLM"/>
    </source>
</evidence>
<protein>
    <recommendedName>
        <fullName evidence="4">Class F sortase</fullName>
    </recommendedName>
</protein>
<dbReference type="AlphaFoldDB" id="A0A6J4V5L2"/>
<organism evidence="3">
    <name type="scientific">uncultured Thermomicrobiales bacterium</name>
    <dbReference type="NCBI Taxonomy" id="1645740"/>
    <lineage>
        <taxon>Bacteria</taxon>
        <taxon>Pseudomonadati</taxon>
        <taxon>Thermomicrobiota</taxon>
        <taxon>Thermomicrobia</taxon>
        <taxon>Thermomicrobiales</taxon>
        <taxon>environmental samples</taxon>
    </lineage>
</organism>
<dbReference type="InterPro" id="IPR023365">
    <property type="entry name" value="Sortase_dom-sf"/>
</dbReference>
<keyword evidence="1" id="KW-0378">Hydrolase</keyword>
<gene>
    <name evidence="3" type="ORF">AVDCRST_MAG88-2256</name>
</gene>
<reference evidence="3" key="1">
    <citation type="submission" date="2020-02" db="EMBL/GenBank/DDBJ databases">
        <authorList>
            <person name="Meier V. D."/>
        </authorList>
    </citation>
    <scope>NUCLEOTIDE SEQUENCE</scope>
    <source>
        <strain evidence="3">AVDCRST_MAG88</strain>
    </source>
</reference>
<sequence length="192" mass="20176">APAPPTAPAPTPTAAPTATPVPPTATPAPPTPVPTQVPIAPPVRLSIPTIEVDAEIERVGLTPDGAMDVPKGPWTVGWYAPGPPAGELGNAAMAGHVDYRSVGPAVFWRLRELAPGDEVIVHRADGSGRRFVVTGVRAYYTDDIPLAEVFGPSERPGLNLITCTGQFSASARDYDRRLIVYTEAVGPAFRVR</sequence>
<dbReference type="GO" id="GO:0016787">
    <property type="term" value="F:hydrolase activity"/>
    <property type="evidence" value="ECO:0007669"/>
    <property type="project" value="UniProtKB-KW"/>
</dbReference>
<feature type="region of interest" description="Disordered" evidence="2">
    <location>
        <begin position="1"/>
        <end position="33"/>
    </location>
</feature>
<dbReference type="InterPro" id="IPR005754">
    <property type="entry name" value="Sortase"/>
</dbReference>
<name>A0A6J4V5L2_9BACT</name>
<dbReference type="CDD" id="cd05829">
    <property type="entry name" value="Sortase_F"/>
    <property type="match status" value="1"/>
</dbReference>
<evidence type="ECO:0000256" key="2">
    <source>
        <dbReference type="SAM" id="MobiDB-lite"/>
    </source>
</evidence>
<dbReference type="InterPro" id="IPR042001">
    <property type="entry name" value="Sortase_F"/>
</dbReference>
<evidence type="ECO:0000313" key="3">
    <source>
        <dbReference type="EMBL" id="CAA9570155.1"/>
    </source>
</evidence>
<dbReference type="Gene3D" id="2.40.260.10">
    <property type="entry name" value="Sortase"/>
    <property type="match status" value="1"/>
</dbReference>
<dbReference type="Pfam" id="PF04203">
    <property type="entry name" value="Sortase"/>
    <property type="match status" value="1"/>
</dbReference>